<protein>
    <submittedName>
        <fullName evidence="1">Uncharacterized protein</fullName>
    </submittedName>
</protein>
<sequence length="183" mass="21171">MIGSLRELKSLRHLGVSKEAFIGEIEPLSRLSEVFPESIETLHLYCGGIWKTQDWVELERELHNQDIYNLLLDGMPNLREISVERCKTGFDSSNHYELYADLDNAATAADEEEDVVSCFSDKDPEGLYKPQFRPEEFMYSKEAEWPPELHVAGWVVDIVEEGLYKIRGRPAYDFRVVILTRKT</sequence>
<dbReference type="AlphaFoldDB" id="S0DV42"/>
<keyword evidence="2" id="KW-1185">Reference proteome</keyword>
<reference evidence="2" key="1">
    <citation type="journal article" date="2013" name="PLoS Pathog.">
        <title>Deciphering the cryptic genome: genome-wide analyses of the rice pathogen Fusarium fujikuroi reveal complex regulation of secondary metabolism and novel metabolites.</title>
        <authorList>
            <person name="Wiemann P."/>
            <person name="Sieber C.M."/>
            <person name="von Bargen K.W."/>
            <person name="Studt L."/>
            <person name="Niehaus E.M."/>
            <person name="Espino J.J."/>
            <person name="Huss K."/>
            <person name="Michielse C.B."/>
            <person name="Albermann S."/>
            <person name="Wagner D."/>
            <person name="Bergner S.V."/>
            <person name="Connolly L.R."/>
            <person name="Fischer A."/>
            <person name="Reuter G."/>
            <person name="Kleigrewe K."/>
            <person name="Bald T."/>
            <person name="Wingfield B.D."/>
            <person name="Ophir R."/>
            <person name="Freeman S."/>
            <person name="Hippler M."/>
            <person name="Smith K.M."/>
            <person name="Brown D.W."/>
            <person name="Proctor R.H."/>
            <person name="Munsterkotter M."/>
            <person name="Freitag M."/>
            <person name="Humpf H.U."/>
            <person name="Guldener U."/>
            <person name="Tudzynski B."/>
        </authorList>
    </citation>
    <scope>NUCLEOTIDE SEQUENCE [LARGE SCALE GENOMIC DNA]</scope>
    <source>
        <strain evidence="2">CBS 195.34 / IMI 58289 / NRRL A-6831</strain>
    </source>
</reference>
<gene>
    <name evidence="1" type="ORF">FFUJ_03463</name>
</gene>
<dbReference type="STRING" id="1279085.S0DV42"/>
<name>S0DV42_GIBF5</name>
<dbReference type="GeneID" id="35396945"/>
<dbReference type="HOGENOM" id="CLU_084523_0_0_1"/>
<accession>S0DV42</accession>
<proteinExistence type="predicted"/>
<dbReference type="Proteomes" id="UP000016800">
    <property type="component" value="Chromosome III"/>
</dbReference>
<evidence type="ECO:0000313" key="2">
    <source>
        <dbReference type="Proteomes" id="UP000016800"/>
    </source>
</evidence>
<dbReference type="VEuPathDB" id="FungiDB:FFUJ_03463"/>
<dbReference type="EMBL" id="HF679025">
    <property type="protein sequence ID" value="CCT66434.1"/>
    <property type="molecule type" value="Genomic_DNA"/>
</dbReference>
<dbReference type="RefSeq" id="XP_023428515.1">
    <property type="nucleotide sequence ID" value="XM_023575313.1"/>
</dbReference>
<organism evidence="1 2">
    <name type="scientific">Gibberella fujikuroi (strain CBS 195.34 / IMI 58289 / NRRL A-6831)</name>
    <name type="common">Bakanae and foot rot disease fungus</name>
    <name type="synonym">Fusarium fujikuroi</name>
    <dbReference type="NCBI Taxonomy" id="1279085"/>
    <lineage>
        <taxon>Eukaryota</taxon>
        <taxon>Fungi</taxon>
        <taxon>Dikarya</taxon>
        <taxon>Ascomycota</taxon>
        <taxon>Pezizomycotina</taxon>
        <taxon>Sordariomycetes</taxon>
        <taxon>Hypocreomycetidae</taxon>
        <taxon>Hypocreales</taxon>
        <taxon>Nectriaceae</taxon>
        <taxon>Fusarium</taxon>
        <taxon>Fusarium fujikuroi species complex</taxon>
    </lineage>
</organism>
<evidence type="ECO:0000313" key="1">
    <source>
        <dbReference type="EMBL" id="CCT66434.1"/>
    </source>
</evidence>